<organism evidence="2 3">
    <name type="scientific">Azospirillum lipoferum</name>
    <dbReference type="NCBI Taxonomy" id="193"/>
    <lineage>
        <taxon>Bacteria</taxon>
        <taxon>Pseudomonadati</taxon>
        <taxon>Pseudomonadota</taxon>
        <taxon>Alphaproteobacteria</taxon>
        <taxon>Rhodospirillales</taxon>
        <taxon>Azospirillaceae</taxon>
        <taxon>Azospirillum</taxon>
    </lineage>
</organism>
<keyword evidence="1" id="KW-1133">Transmembrane helix</keyword>
<sequence>MPTLRRLWVHLPLVRSRPLRYRGASLPGTAGVCGRRRSRMVFGRMTVQQVRRLGLVAGMAALLLQVIAWGWMPMGTGTSTGIARAGETVSLPICSSGGLATIQADAAGYGIEEFGIAYDGDHGKSPDSVPTGNGHCPLCPLVAGLALPPPPPSVGPALAMARDTCLLPAERIAAGWFLSTLQARAPPHLV</sequence>
<dbReference type="EMBL" id="VTTN01000015">
    <property type="protein sequence ID" value="KAA0592597.1"/>
    <property type="molecule type" value="Genomic_DNA"/>
</dbReference>
<evidence type="ECO:0000313" key="2">
    <source>
        <dbReference type="EMBL" id="KAA0592597.1"/>
    </source>
</evidence>
<feature type="transmembrane region" description="Helical" evidence="1">
    <location>
        <begin position="53"/>
        <end position="72"/>
    </location>
</feature>
<proteinExistence type="predicted"/>
<dbReference type="OrthoDB" id="7305432at2"/>
<dbReference type="InterPro" id="IPR021333">
    <property type="entry name" value="DUF2946"/>
</dbReference>
<keyword evidence="1" id="KW-0812">Transmembrane</keyword>
<protein>
    <submittedName>
        <fullName evidence="2">DUF2946 domain-containing protein</fullName>
    </submittedName>
</protein>
<dbReference type="AlphaFoldDB" id="A0A5A9GE28"/>
<name>A0A5A9GE28_AZOLI</name>
<dbReference type="Proteomes" id="UP000324927">
    <property type="component" value="Unassembled WGS sequence"/>
</dbReference>
<keyword evidence="3" id="KW-1185">Reference proteome</keyword>
<evidence type="ECO:0000256" key="1">
    <source>
        <dbReference type="SAM" id="Phobius"/>
    </source>
</evidence>
<comment type="caution">
    <text evidence="2">The sequence shown here is derived from an EMBL/GenBank/DDBJ whole genome shotgun (WGS) entry which is preliminary data.</text>
</comment>
<evidence type="ECO:0000313" key="3">
    <source>
        <dbReference type="Proteomes" id="UP000324927"/>
    </source>
</evidence>
<keyword evidence="1" id="KW-0472">Membrane</keyword>
<accession>A0A5A9GE28</accession>
<gene>
    <name evidence="2" type="ORF">FZ942_27605</name>
</gene>
<dbReference type="Pfam" id="PF11162">
    <property type="entry name" value="DUF2946"/>
    <property type="match status" value="1"/>
</dbReference>
<reference evidence="2 3" key="1">
    <citation type="submission" date="2019-08" db="EMBL/GenBank/DDBJ databases">
        <authorList>
            <person name="Grouzdev D."/>
            <person name="Tikhonova E."/>
            <person name="Kravchenko I."/>
        </authorList>
    </citation>
    <scope>NUCLEOTIDE SEQUENCE [LARGE SCALE GENOMIC DNA]</scope>
    <source>
        <strain evidence="2 3">59b</strain>
    </source>
</reference>